<gene>
    <name evidence="1" type="ORF">CEXT_617081</name>
</gene>
<dbReference type="Proteomes" id="UP001054945">
    <property type="component" value="Unassembled WGS sequence"/>
</dbReference>
<evidence type="ECO:0000313" key="2">
    <source>
        <dbReference type="Proteomes" id="UP001054945"/>
    </source>
</evidence>
<keyword evidence="2" id="KW-1185">Reference proteome</keyword>
<comment type="caution">
    <text evidence="1">The sequence shown here is derived from an EMBL/GenBank/DDBJ whole genome shotgun (WGS) entry which is preliminary data.</text>
</comment>
<organism evidence="1 2">
    <name type="scientific">Caerostris extrusa</name>
    <name type="common">Bark spider</name>
    <name type="synonym">Caerostris bankana</name>
    <dbReference type="NCBI Taxonomy" id="172846"/>
    <lineage>
        <taxon>Eukaryota</taxon>
        <taxon>Metazoa</taxon>
        <taxon>Ecdysozoa</taxon>
        <taxon>Arthropoda</taxon>
        <taxon>Chelicerata</taxon>
        <taxon>Arachnida</taxon>
        <taxon>Araneae</taxon>
        <taxon>Araneomorphae</taxon>
        <taxon>Entelegynae</taxon>
        <taxon>Araneoidea</taxon>
        <taxon>Araneidae</taxon>
        <taxon>Caerostris</taxon>
    </lineage>
</organism>
<sequence>MLKECPQASNSLCSISERLGLQELMATAAAARRLSLPNVESLFPAASSGFADAMLAFGRAAARRLSLPNVESLFPAAASSGFTDAMLAFGRGQKGYNFLTRAFASHCLY</sequence>
<reference evidence="1 2" key="1">
    <citation type="submission" date="2021-06" db="EMBL/GenBank/DDBJ databases">
        <title>Caerostris extrusa draft genome.</title>
        <authorList>
            <person name="Kono N."/>
            <person name="Arakawa K."/>
        </authorList>
    </citation>
    <scope>NUCLEOTIDE SEQUENCE [LARGE SCALE GENOMIC DNA]</scope>
</reference>
<accession>A0AAV4XQA7</accession>
<evidence type="ECO:0000313" key="1">
    <source>
        <dbReference type="EMBL" id="GIY97356.1"/>
    </source>
</evidence>
<proteinExistence type="predicted"/>
<protein>
    <submittedName>
        <fullName evidence="1">Uncharacterized protein</fullName>
    </submittedName>
</protein>
<name>A0AAV4XQA7_CAEEX</name>
<dbReference type="EMBL" id="BPLR01018153">
    <property type="protein sequence ID" value="GIY97356.1"/>
    <property type="molecule type" value="Genomic_DNA"/>
</dbReference>
<dbReference type="AlphaFoldDB" id="A0AAV4XQA7"/>